<dbReference type="AlphaFoldDB" id="A0A564ZE71"/>
<proteinExistence type="predicted"/>
<reference evidence="2 3" key="1">
    <citation type="submission" date="2019-07" db="EMBL/GenBank/DDBJ databases">
        <authorList>
            <person name="Jastrzebski P J."/>
            <person name="Paukszto L."/>
            <person name="Jastrzebski P J."/>
        </authorList>
    </citation>
    <scope>NUCLEOTIDE SEQUENCE [LARGE SCALE GENOMIC DNA]</scope>
    <source>
        <strain evidence="2 3">WMS-il1</strain>
    </source>
</reference>
<evidence type="ECO:0000313" key="2">
    <source>
        <dbReference type="EMBL" id="VUZ57138.1"/>
    </source>
</evidence>
<protein>
    <recommendedName>
        <fullName evidence="1">C2H2-type domain-containing protein</fullName>
    </recommendedName>
</protein>
<name>A0A564ZE71_HYMDI</name>
<dbReference type="EMBL" id="CABIJS010000711">
    <property type="protein sequence ID" value="VUZ57138.1"/>
    <property type="molecule type" value="Genomic_DNA"/>
</dbReference>
<evidence type="ECO:0000259" key="1">
    <source>
        <dbReference type="PROSITE" id="PS00028"/>
    </source>
</evidence>
<sequence>MLWHVRQDHGAVVKSEGAKLSCPVTDCHKQYKVRGWVKKHIQSCHPELMSTASGSREQPSRANTPLPRAGRGKVFCKFECNFPGCSKSLGTEKGTRNHGYEKHNWFVASNAPLGEGRKRITTKSRLLRGSCPTKTSPASRDKSEASTEMLYPHSTVFPLVRTFPPLDHLPKSKYHTLYLSKTNNLHAS</sequence>
<accession>A0A564ZE71</accession>
<gene>
    <name evidence="2" type="ORF">WMSIL1_LOCUS14643</name>
</gene>
<organism evidence="2 3">
    <name type="scientific">Hymenolepis diminuta</name>
    <name type="common">Rat tapeworm</name>
    <dbReference type="NCBI Taxonomy" id="6216"/>
    <lineage>
        <taxon>Eukaryota</taxon>
        <taxon>Metazoa</taxon>
        <taxon>Spiralia</taxon>
        <taxon>Lophotrochozoa</taxon>
        <taxon>Platyhelminthes</taxon>
        <taxon>Cestoda</taxon>
        <taxon>Eucestoda</taxon>
        <taxon>Cyclophyllidea</taxon>
        <taxon>Hymenolepididae</taxon>
        <taxon>Hymenolepis</taxon>
    </lineage>
</organism>
<dbReference type="InterPro" id="IPR013087">
    <property type="entry name" value="Znf_C2H2_type"/>
</dbReference>
<dbReference type="PROSITE" id="PS00028">
    <property type="entry name" value="ZINC_FINGER_C2H2_1"/>
    <property type="match status" value="2"/>
</dbReference>
<dbReference type="Proteomes" id="UP000321570">
    <property type="component" value="Unassembled WGS sequence"/>
</dbReference>
<feature type="domain" description="C2H2-type" evidence="1">
    <location>
        <begin position="80"/>
        <end position="103"/>
    </location>
</feature>
<keyword evidence="3" id="KW-1185">Reference proteome</keyword>
<evidence type="ECO:0000313" key="3">
    <source>
        <dbReference type="Proteomes" id="UP000321570"/>
    </source>
</evidence>
<dbReference type="SMART" id="SM00355">
    <property type="entry name" value="ZnF_C2H2"/>
    <property type="match status" value="2"/>
</dbReference>
<feature type="domain" description="C2H2-type" evidence="1">
    <location>
        <begin position="22"/>
        <end position="45"/>
    </location>
</feature>